<dbReference type="SMART" id="SM00345">
    <property type="entry name" value="HTH_GNTR"/>
    <property type="match status" value="1"/>
</dbReference>
<proteinExistence type="predicted"/>
<gene>
    <name evidence="5" type="ORF">Daura_22790</name>
</gene>
<dbReference type="KEGG" id="daur:Daura_22790"/>
<dbReference type="InterPro" id="IPR011711">
    <property type="entry name" value="GntR_C"/>
</dbReference>
<feature type="domain" description="HTH gntR-type" evidence="4">
    <location>
        <begin position="8"/>
        <end position="75"/>
    </location>
</feature>
<dbReference type="OrthoDB" id="4164516at2"/>
<evidence type="ECO:0000313" key="5">
    <source>
        <dbReference type="EMBL" id="UWZ58744.1"/>
    </source>
</evidence>
<sequence>MTPPNADHRSFGRTMSALGRRIVLGRLDPGAVLDVGEIGAEFDVSRTVVREVLRGLGAKGLVDARPKRGTIVAPRAQWQLLDSDVLRWRFTDGVDETFLTELFELRLAVEPAVARLAAERRDDHDMATLYQALGDMRSAQVPDEHVEADLAFHRALLAAAHNELFATLGPVIEAGLRVRDRFVHSVTSDTAPEEHAAVLEAVRRRRPAAAESAMRALLVRSAADVEKAREGADA</sequence>
<evidence type="ECO:0000256" key="2">
    <source>
        <dbReference type="ARBA" id="ARBA00023125"/>
    </source>
</evidence>
<dbReference type="SMART" id="SM00895">
    <property type="entry name" value="FCD"/>
    <property type="match status" value="1"/>
</dbReference>
<evidence type="ECO:0000259" key="4">
    <source>
        <dbReference type="PROSITE" id="PS50949"/>
    </source>
</evidence>
<dbReference type="AlphaFoldDB" id="A0A9Q9ISS1"/>
<dbReference type="SUPFAM" id="SSF48008">
    <property type="entry name" value="GntR ligand-binding domain-like"/>
    <property type="match status" value="1"/>
</dbReference>
<dbReference type="Pfam" id="PF00392">
    <property type="entry name" value="GntR"/>
    <property type="match status" value="1"/>
</dbReference>
<name>A0A9Q9ISS1_9ACTN</name>
<dbReference type="PANTHER" id="PTHR43537:SF44">
    <property type="entry name" value="GNTR FAMILY REGULATORY PROTEIN"/>
    <property type="match status" value="1"/>
</dbReference>
<keyword evidence="6" id="KW-1185">Reference proteome</keyword>
<evidence type="ECO:0000313" key="6">
    <source>
        <dbReference type="Proteomes" id="UP001058003"/>
    </source>
</evidence>
<reference evidence="5" key="1">
    <citation type="submission" date="2021-04" db="EMBL/GenBank/DDBJ databases">
        <title>Dactylosporangium aurantiacum NRRL B-8018 full assembly.</title>
        <authorList>
            <person name="Hartkoorn R.C."/>
            <person name="Beaudoing E."/>
            <person name="Hot D."/>
        </authorList>
    </citation>
    <scope>NUCLEOTIDE SEQUENCE</scope>
    <source>
        <strain evidence="5">NRRL B-8018</strain>
    </source>
</reference>
<keyword evidence="1" id="KW-0805">Transcription regulation</keyword>
<dbReference type="Gene3D" id="1.20.120.530">
    <property type="entry name" value="GntR ligand-binding domain-like"/>
    <property type="match status" value="1"/>
</dbReference>
<organism evidence="5 6">
    <name type="scientific">Dactylosporangium aurantiacum</name>
    <dbReference type="NCBI Taxonomy" id="35754"/>
    <lineage>
        <taxon>Bacteria</taxon>
        <taxon>Bacillati</taxon>
        <taxon>Actinomycetota</taxon>
        <taxon>Actinomycetes</taxon>
        <taxon>Micromonosporales</taxon>
        <taxon>Micromonosporaceae</taxon>
        <taxon>Dactylosporangium</taxon>
    </lineage>
</organism>
<dbReference type="InterPro" id="IPR008920">
    <property type="entry name" value="TF_FadR/GntR_C"/>
</dbReference>
<dbReference type="Proteomes" id="UP001058003">
    <property type="component" value="Chromosome"/>
</dbReference>
<dbReference type="InterPro" id="IPR036388">
    <property type="entry name" value="WH-like_DNA-bd_sf"/>
</dbReference>
<keyword evidence="3" id="KW-0804">Transcription</keyword>
<dbReference type="Gene3D" id="1.10.10.10">
    <property type="entry name" value="Winged helix-like DNA-binding domain superfamily/Winged helix DNA-binding domain"/>
    <property type="match status" value="1"/>
</dbReference>
<evidence type="ECO:0000256" key="3">
    <source>
        <dbReference type="ARBA" id="ARBA00023163"/>
    </source>
</evidence>
<dbReference type="InterPro" id="IPR000524">
    <property type="entry name" value="Tscrpt_reg_HTH_GntR"/>
</dbReference>
<dbReference type="PROSITE" id="PS50949">
    <property type="entry name" value="HTH_GNTR"/>
    <property type="match status" value="1"/>
</dbReference>
<evidence type="ECO:0000256" key="1">
    <source>
        <dbReference type="ARBA" id="ARBA00023015"/>
    </source>
</evidence>
<dbReference type="EMBL" id="CP073767">
    <property type="protein sequence ID" value="UWZ58744.1"/>
    <property type="molecule type" value="Genomic_DNA"/>
</dbReference>
<dbReference type="GO" id="GO:0003700">
    <property type="term" value="F:DNA-binding transcription factor activity"/>
    <property type="evidence" value="ECO:0007669"/>
    <property type="project" value="InterPro"/>
</dbReference>
<dbReference type="Pfam" id="PF07729">
    <property type="entry name" value="FCD"/>
    <property type="match status" value="1"/>
</dbReference>
<dbReference type="SUPFAM" id="SSF46785">
    <property type="entry name" value="Winged helix' DNA-binding domain"/>
    <property type="match status" value="1"/>
</dbReference>
<keyword evidence="2" id="KW-0238">DNA-binding</keyword>
<protein>
    <submittedName>
        <fullName evidence="5">FadR family transcriptional regulator</fullName>
    </submittedName>
</protein>
<dbReference type="RefSeq" id="WP_033360697.1">
    <property type="nucleotide sequence ID" value="NZ_CP073767.1"/>
</dbReference>
<dbReference type="PANTHER" id="PTHR43537">
    <property type="entry name" value="TRANSCRIPTIONAL REGULATOR, GNTR FAMILY"/>
    <property type="match status" value="1"/>
</dbReference>
<dbReference type="InterPro" id="IPR036390">
    <property type="entry name" value="WH_DNA-bd_sf"/>
</dbReference>
<accession>A0A9Q9ISS1</accession>
<dbReference type="GO" id="GO:0003677">
    <property type="term" value="F:DNA binding"/>
    <property type="evidence" value="ECO:0007669"/>
    <property type="project" value="UniProtKB-KW"/>
</dbReference>